<sequence>MLRRKKPGDSLRLTVGDSKGKRQREVTIKLAELK</sequence>
<evidence type="ECO:0000313" key="1">
    <source>
        <dbReference type="EMBL" id="SVE56617.1"/>
    </source>
</evidence>
<organism evidence="1">
    <name type="scientific">marine metagenome</name>
    <dbReference type="NCBI Taxonomy" id="408172"/>
    <lineage>
        <taxon>unclassified sequences</taxon>
        <taxon>metagenomes</taxon>
        <taxon>ecological metagenomes</taxon>
    </lineage>
</organism>
<accession>A0A383EIC8</accession>
<protein>
    <submittedName>
        <fullName evidence="1">Uncharacterized protein</fullName>
    </submittedName>
</protein>
<proteinExistence type="predicted"/>
<dbReference type="EMBL" id="UINC01226220">
    <property type="protein sequence ID" value="SVE56617.1"/>
    <property type="molecule type" value="Genomic_DNA"/>
</dbReference>
<reference evidence="1" key="1">
    <citation type="submission" date="2018-05" db="EMBL/GenBank/DDBJ databases">
        <authorList>
            <person name="Lanie J.A."/>
            <person name="Ng W.-L."/>
            <person name="Kazmierczak K.M."/>
            <person name="Andrzejewski T.M."/>
            <person name="Davidsen T.M."/>
            <person name="Wayne K.J."/>
            <person name="Tettelin H."/>
            <person name="Glass J.I."/>
            <person name="Rusch D."/>
            <person name="Podicherti R."/>
            <person name="Tsui H.-C.T."/>
            <person name="Winkler M.E."/>
        </authorList>
    </citation>
    <scope>NUCLEOTIDE SEQUENCE</scope>
</reference>
<dbReference type="AlphaFoldDB" id="A0A383EIC8"/>
<name>A0A383EIC8_9ZZZZ</name>
<gene>
    <name evidence="1" type="ORF">METZ01_LOCUS509471</name>
</gene>